<keyword evidence="6" id="KW-0520">NAD</keyword>
<proteinExistence type="inferred from homology"/>
<evidence type="ECO:0000256" key="3">
    <source>
        <dbReference type="ARBA" id="ARBA00022630"/>
    </source>
</evidence>
<dbReference type="InterPro" id="IPR023753">
    <property type="entry name" value="FAD/NAD-binding_dom"/>
</dbReference>
<dbReference type="GO" id="GO:0050136">
    <property type="term" value="F:NADH dehydrogenase (quinone) (non-electrogenic) activity"/>
    <property type="evidence" value="ECO:0007669"/>
    <property type="project" value="UniProtKB-EC"/>
</dbReference>
<evidence type="ECO:0000256" key="7">
    <source>
        <dbReference type="ARBA" id="ARBA00047599"/>
    </source>
</evidence>
<name>A0A0V8RT52_9ACTO</name>
<accession>A0A0V8RT52</accession>
<evidence type="ECO:0000256" key="2">
    <source>
        <dbReference type="ARBA" id="ARBA00012637"/>
    </source>
</evidence>
<dbReference type="InterPro" id="IPR045024">
    <property type="entry name" value="NDH-2"/>
</dbReference>
<gene>
    <name evidence="9" type="ORF">APY09_07265</name>
    <name evidence="10" type="ORF">CYJ22_04165</name>
</gene>
<reference evidence="9 11" key="1">
    <citation type="submission" date="2015-10" db="EMBL/GenBank/DDBJ databases">
        <title>Draft Genome of Actinomyces odontolyticus subsp. actinosynbacter strain XH001.</title>
        <authorList>
            <person name="Mclean J.S."/>
            <person name="He X."/>
        </authorList>
    </citation>
    <scope>NUCLEOTIDE SEQUENCE [LARGE SCALE GENOMIC DNA]</scope>
    <source>
        <strain evidence="9 11">XH001</strain>
    </source>
</reference>
<comment type="similarity">
    <text evidence="1">Belongs to the NADH dehydrogenase family.</text>
</comment>
<sequence length="455" mass="49070">MSRHRIVIIGSGFAGLTAARRLKNADADITILARTSHHLFQPLLYQVATGILSEGDIAPTTREILRGQKNVTVLQALVEEIDVKTRTVKWRNHNKHERTEYDTLIVAAGAGQSYFGNDHFAVFAPGMKTIDDALELRARIFGAFELAEIETDPTAVDKLLTFVVVGAGPTGVEMAGQIRELASHTLKGEFRNIDPTKARVILVDGAEHPLPPFGEELGLKTEEALAKLGVEMKMNAFVTGVDSEGVTLKYKSGEEERIESVCKVWAAGVAASPLGRALGEATGAEVDRAGRVTVNKDLTLPGHPEIFVLGDMMAFPGVPGVAQGAIQSARFAADTIAARLAGRAPKTTEFVYNDKGSMATISRFQAVVKMGNKKLTGFVAWVAWCFLHLLYIVGFKSQVGTLVSWFFSFLSGARPQRTTTNQQLVGRLALEQLGAGASGKLVVGEDVAEERAQED</sequence>
<dbReference type="EMBL" id="PKKM01000005">
    <property type="protein sequence ID" value="PKY64602.1"/>
    <property type="molecule type" value="Genomic_DNA"/>
</dbReference>
<dbReference type="Proteomes" id="UP000234198">
    <property type="component" value="Unassembled WGS sequence"/>
</dbReference>
<protein>
    <recommendedName>
        <fullName evidence="2">NADH:ubiquinone reductase (non-electrogenic)</fullName>
        <ecNumber evidence="2">1.6.5.9</ecNumber>
    </recommendedName>
</protein>
<reference evidence="10 12" key="2">
    <citation type="submission" date="2017-12" db="EMBL/GenBank/DDBJ databases">
        <title>Phylogenetic diversity of female urinary microbiome.</title>
        <authorList>
            <person name="Thomas-White K."/>
            <person name="Wolfe A.J."/>
        </authorList>
    </citation>
    <scope>NUCLEOTIDE SEQUENCE [LARGE SCALE GENOMIC DNA]</scope>
    <source>
        <strain evidence="10 12">UMB0018</strain>
    </source>
</reference>
<dbReference type="PANTHER" id="PTHR43706:SF47">
    <property type="entry name" value="EXTERNAL NADH-UBIQUINONE OXIDOREDUCTASE 1, MITOCHONDRIAL-RELATED"/>
    <property type="match status" value="1"/>
</dbReference>
<dbReference type="InterPro" id="IPR036188">
    <property type="entry name" value="FAD/NAD-bd_sf"/>
</dbReference>
<dbReference type="SUPFAM" id="SSF51905">
    <property type="entry name" value="FAD/NAD(P)-binding domain"/>
    <property type="match status" value="1"/>
</dbReference>
<comment type="catalytic activity">
    <reaction evidence="7">
        <text>a quinone + NADH + H(+) = a quinol + NAD(+)</text>
        <dbReference type="Rhea" id="RHEA:46160"/>
        <dbReference type="ChEBI" id="CHEBI:15378"/>
        <dbReference type="ChEBI" id="CHEBI:24646"/>
        <dbReference type="ChEBI" id="CHEBI:57540"/>
        <dbReference type="ChEBI" id="CHEBI:57945"/>
        <dbReference type="ChEBI" id="CHEBI:132124"/>
        <dbReference type="EC" id="1.6.5.9"/>
    </reaction>
</comment>
<feature type="domain" description="FAD/NAD(P)-binding" evidence="8">
    <location>
        <begin position="5"/>
        <end position="329"/>
    </location>
</feature>
<evidence type="ECO:0000313" key="12">
    <source>
        <dbReference type="Proteomes" id="UP000234198"/>
    </source>
</evidence>
<keyword evidence="4" id="KW-0274">FAD</keyword>
<evidence type="ECO:0000256" key="6">
    <source>
        <dbReference type="ARBA" id="ARBA00023027"/>
    </source>
</evidence>
<dbReference type="Gene3D" id="3.50.50.100">
    <property type="match status" value="1"/>
</dbReference>
<keyword evidence="3" id="KW-0285">Flavoprotein</keyword>
<dbReference type="Pfam" id="PF07992">
    <property type="entry name" value="Pyr_redox_2"/>
    <property type="match status" value="1"/>
</dbReference>
<evidence type="ECO:0000259" key="8">
    <source>
        <dbReference type="Pfam" id="PF07992"/>
    </source>
</evidence>
<comment type="caution">
    <text evidence="9">The sequence shown here is derived from an EMBL/GenBank/DDBJ whole genome shotgun (WGS) entry which is preliminary data.</text>
</comment>
<dbReference type="EMBL" id="LLVT01000002">
    <property type="protein sequence ID" value="KSW11246.1"/>
    <property type="molecule type" value="Genomic_DNA"/>
</dbReference>
<dbReference type="EC" id="1.6.5.9" evidence="2"/>
<dbReference type="OrthoDB" id="9781621at2"/>
<evidence type="ECO:0000256" key="4">
    <source>
        <dbReference type="ARBA" id="ARBA00022827"/>
    </source>
</evidence>
<evidence type="ECO:0000313" key="11">
    <source>
        <dbReference type="Proteomes" id="UP000054686"/>
    </source>
</evidence>
<dbReference type="Proteomes" id="UP000054686">
    <property type="component" value="Unassembled WGS sequence"/>
</dbReference>
<evidence type="ECO:0000313" key="10">
    <source>
        <dbReference type="EMBL" id="PKY64602.1"/>
    </source>
</evidence>
<organism evidence="9 11">
    <name type="scientific">Schaalia odontolytica</name>
    <dbReference type="NCBI Taxonomy" id="1660"/>
    <lineage>
        <taxon>Bacteria</taxon>
        <taxon>Bacillati</taxon>
        <taxon>Actinomycetota</taxon>
        <taxon>Actinomycetes</taxon>
        <taxon>Actinomycetales</taxon>
        <taxon>Actinomycetaceae</taxon>
        <taxon>Schaalia</taxon>
    </lineage>
</organism>
<dbReference type="RefSeq" id="WP_060567123.1">
    <property type="nucleotide sequence ID" value="NZ_CP040006.1"/>
</dbReference>
<dbReference type="PRINTS" id="PR00411">
    <property type="entry name" value="PNDRDTASEI"/>
</dbReference>
<evidence type="ECO:0000256" key="5">
    <source>
        <dbReference type="ARBA" id="ARBA00023002"/>
    </source>
</evidence>
<keyword evidence="5" id="KW-0560">Oxidoreductase</keyword>
<dbReference type="PRINTS" id="PR00368">
    <property type="entry name" value="FADPNR"/>
</dbReference>
<dbReference type="AlphaFoldDB" id="A0A0V8RT52"/>
<dbReference type="PANTHER" id="PTHR43706">
    <property type="entry name" value="NADH DEHYDROGENASE"/>
    <property type="match status" value="1"/>
</dbReference>
<evidence type="ECO:0000313" key="9">
    <source>
        <dbReference type="EMBL" id="KSW11246.1"/>
    </source>
</evidence>
<evidence type="ECO:0000256" key="1">
    <source>
        <dbReference type="ARBA" id="ARBA00005272"/>
    </source>
</evidence>